<dbReference type="Proteomes" id="UP001162501">
    <property type="component" value="Chromosome 15"/>
</dbReference>
<evidence type="ECO:0000313" key="2">
    <source>
        <dbReference type="Proteomes" id="UP001162501"/>
    </source>
</evidence>
<reference evidence="1" key="2">
    <citation type="submission" date="2025-03" db="EMBL/GenBank/DDBJ databases">
        <authorList>
            <consortium name="ELIXIR-Norway"/>
            <consortium name="Elixir Norway"/>
        </authorList>
    </citation>
    <scope>NUCLEOTIDE SEQUENCE</scope>
</reference>
<accession>A0AC59YIC6</accession>
<organism evidence="1 2">
    <name type="scientific">Rangifer tarandus platyrhynchus</name>
    <name type="common">Svalbard reindeer</name>
    <dbReference type="NCBI Taxonomy" id="3082113"/>
    <lineage>
        <taxon>Eukaryota</taxon>
        <taxon>Metazoa</taxon>
        <taxon>Chordata</taxon>
        <taxon>Craniata</taxon>
        <taxon>Vertebrata</taxon>
        <taxon>Euteleostomi</taxon>
        <taxon>Mammalia</taxon>
        <taxon>Eutheria</taxon>
        <taxon>Laurasiatheria</taxon>
        <taxon>Artiodactyla</taxon>
        <taxon>Ruminantia</taxon>
        <taxon>Pecora</taxon>
        <taxon>Cervidae</taxon>
        <taxon>Odocoileinae</taxon>
        <taxon>Rangifer</taxon>
    </lineage>
</organism>
<name>A0AC59YIC6_RANTA</name>
<proteinExistence type="predicted"/>
<gene>
    <name evidence="1" type="ORF">MRATA1EN22A_LOCUS6300</name>
</gene>
<evidence type="ECO:0000313" key="1">
    <source>
        <dbReference type="EMBL" id="CAM9705680.1"/>
    </source>
</evidence>
<dbReference type="EMBL" id="OX596099">
    <property type="protein sequence ID" value="CAM9705680.1"/>
    <property type="molecule type" value="Genomic_DNA"/>
</dbReference>
<protein>
    <submittedName>
        <fullName evidence="1">Uncharacterized protein</fullName>
    </submittedName>
</protein>
<reference evidence="1" key="1">
    <citation type="submission" date="2023-05" db="EMBL/GenBank/DDBJ databases">
        <authorList>
            <consortium name="ELIXIR-Norway"/>
        </authorList>
    </citation>
    <scope>NUCLEOTIDE SEQUENCE</scope>
</reference>
<sequence length="171" mass="17251">MVRWTVFEDVAPLSQPSPGHSSLSAEAGSSLPPAPQPVGQPPPPLAGAGLCWACGSGRAPGMQPTCPWCLLDSVCGSGSPPQHLTAGVLPETLQGNTRTTPPPGGGREVGGELSLREVCGGGQTSDPAPPQRCPDQPRSPAAFGGPKGSEDPSRSEPRPTSPSSFRSSKAG</sequence>